<dbReference type="EMBL" id="JBHSMX010000066">
    <property type="protein sequence ID" value="MFC5523682.1"/>
    <property type="molecule type" value="Genomic_DNA"/>
</dbReference>
<evidence type="ECO:0000259" key="2">
    <source>
        <dbReference type="Pfam" id="PF00188"/>
    </source>
</evidence>
<feature type="domain" description="SCP" evidence="2">
    <location>
        <begin position="166"/>
        <end position="293"/>
    </location>
</feature>
<dbReference type="Proteomes" id="UP001596084">
    <property type="component" value="Unassembled WGS sequence"/>
</dbReference>
<protein>
    <submittedName>
        <fullName evidence="3">CAP domain-containing protein</fullName>
    </submittedName>
</protein>
<sequence length="297" mass="31201">MKFVGTMMKAHGAWRRAAGYLALAVLAATVQAHAQPNAPDHQPLLRALNAARQQGCDDRPGPATPLRENTRLSSAAALIAGGRKLGDALQASGYRAVRAAQITLRGYSGPAELAQAAVDSSCSTVTEGELAEAGFHQRGTQTWIVLAAPFSPPGAAQAGDVQARVLALVNEARTRPRRCGNDSFAAARPLRLNATLHGVADAHAADMARHNYFSHSGRDGSRVAERASRAGYPWRAIGENIAAGQMQADAVVQGWLNSPGHCANIMSPAYTEMGAAFAVNNKTSAGIYWVQVFGAAR</sequence>
<organism evidence="3 4">
    <name type="scientific">Polaromonas jejuensis</name>
    <dbReference type="NCBI Taxonomy" id="457502"/>
    <lineage>
        <taxon>Bacteria</taxon>
        <taxon>Pseudomonadati</taxon>
        <taxon>Pseudomonadota</taxon>
        <taxon>Betaproteobacteria</taxon>
        <taxon>Burkholderiales</taxon>
        <taxon>Comamonadaceae</taxon>
        <taxon>Polaromonas</taxon>
    </lineage>
</organism>
<dbReference type="RefSeq" id="WP_068834773.1">
    <property type="nucleotide sequence ID" value="NZ_JBHSMX010000066.1"/>
</dbReference>
<dbReference type="SUPFAM" id="SSF55797">
    <property type="entry name" value="PR-1-like"/>
    <property type="match status" value="1"/>
</dbReference>
<evidence type="ECO:0000313" key="4">
    <source>
        <dbReference type="Proteomes" id="UP001596084"/>
    </source>
</evidence>
<dbReference type="Pfam" id="PF00188">
    <property type="entry name" value="CAP"/>
    <property type="match status" value="1"/>
</dbReference>
<dbReference type="InterPro" id="IPR014044">
    <property type="entry name" value="CAP_dom"/>
</dbReference>
<feature type="chain" id="PRO_5047304149" evidence="1">
    <location>
        <begin position="35"/>
        <end position="297"/>
    </location>
</feature>
<dbReference type="PANTHER" id="PTHR31157:SF1">
    <property type="entry name" value="SCP DOMAIN-CONTAINING PROTEIN"/>
    <property type="match status" value="1"/>
</dbReference>
<proteinExistence type="predicted"/>
<gene>
    <name evidence="3" type="ORF">ACFPP7_22580</name>
</gene>
<evidence type="ECO:0000313" key="3">
    <source>
        <dbReference type="EMBL" id="MFC5523682.1"/>
    </source>
</evidence>
<keyword evidence="4" id="KW-1185">Reference proteome</keyword>
<dbReference type="Gene3D" id="3.40.33.10">
    <property type="entry name" value="CAP"/>
    <property type="match status" value="1"/>
</dbReference>
<dbReference type="InterPro" id="IPR035940">
    <property type="entry name" value="CAP_sf"/>
</dbReference>
<dbReference type="PANTHER" id="PTHR31157">
    <property type="entry name" value="SCP DOMAIN-CONTAINING PROTEIN"/>
    <property type="match status" value="1"/>
</dbReference>
<evidence type="ECO:0000256" key="1">
    <source>
        <dbReference type="SAM" id="SignalP"/>
    </source>
</evidence>
<reference evidence="4" key="1">
    <citation type="journal article" date="2019" name="Int. J. Syst. Evol. Microbiol.">
        <title>The Global Catalogue of Microorganisms (GCM) 10K type strain sequencing project: providing services to taxonomists for standard genome sequencing and annotation.</title>
        <authorList>
            <consortium name="The Broad Institute Genomics Platform"/>
            <consortium name="The Broad Institute Genome Sequencing Center for Infectious Disease"/>
            <person name="Wu L."/>
            <person name="Ma J."/>
        </authorList>
    </citation>
    <scope>NUCLEOTIDE SEQUENCE [LARGE SCALE GENOMIC DNA]</scope>
    <source>
        <strain evidence="4">CGMCC 4.7277</strain>
    </source>
</reference>
<comment type="caution">
    <text evidence="3">The sequence shown here is derived from an EMBL/GenBank/DDBJ whole genome shotgun (WGS) entry which is preliminary data.</text>
</comment>
<name>A0ABW0QJ77_9BURK</name>
<keyword evidence="1" id="KW-0732">Signal</keyword>
<accession>A0ABW0QJ77</accession>
<dbReference type="CDD" id="cd05379">
    <property type="entry name" value="CAP_bacterial"/>
    <property type="match status" value="1"/>
</dbReference>
<feature type="signal peptide" evidence="1">
    <location>
        <begin position="1"/>
        <end position="34"/>
    </location>
</feature>